<dbReference type="Proteomes" id="UP000182800">
    <property type="component" value="Unassembled WGS sequence"/>
</dbReference>
<accession>A0ABY0K7D9</accession>
<proteinExistence type="predicted"/>
<feature type="compositionally biased region" description="Basic and acidic residues" evidence="1">
    <location>
        <begin position="130"/>
        <end position="143"/>
    </location>
</feature>
<evidence type="ECO:0000313" key="2">
    <source>
        <dbReference type="EMBL" id="SCC80172.1"/>
    </source>
</evidence>
<organism evidence="2 3">
    <name type="scientific">Saliniramus fredricksonii</name>
    <dbReference type="NCBI Taxonomy" id="1653334"/>
    <lineage>
        <taxon>Bacteria</taxon>
        <taxon>Pseudomonadati</taxon>
        <taxon>Pseudomonadota</taxon>
        <taxon>Alphaproteobacteria</taxon>
        <taxon>Hyphomicrobiales</taxon>
        <taxon>Salinarimonadaceae</taxon>
        <taxon>Saliniramus</taxon>
    </lineage>
</organism>
<dbReference type="EMBL" id="FMBM01000002">
    <property type="protein sequence ID" value="SCC80172.1"/>
    <property type="molecule type" value="Genomic_DNA"/>
</dbReference>
<feature type="region of interest" description="Disordered" evidence="1">
    <location>
        <begin position="108"/>
        <end position="143"/>
    </location>
</feature>
<evidence type="ECO:0000313" key="3">
    <source>
        <dbReference type="Proteomes" id="UP000182800"/>
    </source>
</evidence>
<comment type="caution">
    <text evidence="2">The sequence shown here is derived from an EMBL/GenBank/DDBJ whole genome shotgun (WGS) entry which is preliminary data.</text>
</comment>
<evidence type="ECO:0000256" key="1">
    <source>
        <dbReference type="SAM" id="MobiDB-lite"/>
    </source>
</evidence>
<name>A0ABY0K7D9_9HYPH</name>
<reference evidence="2 3" key="1">
    <citation type="submission" date="2016-08" db="EMBL/GenBank/DDBJ databases">
        <authorList>
            <person name="Varghese N."/>
            <person name="Submissions Spin"/>
        </authorList>
    </citation>
    <scope>NUCLEOTIDE SEQUENCE [LARGE SCALE GENOMIC DNA]</scope>
    <source>
        <strain evidence="2 3">HL-109</strain>
    </source>
</reference>
<protein>
    <submittedName>
        <fullName evidence="2">Uncharacterized protein</fullName>
    </submittedName>
</protein>
<gene>
    <name evidence="2" type="ORF">GA0071312_1310</name>
</gene>
<sequence length="143" mass="15451">MERAKSPSGCCSRSVSAPDARITRRAVMRPAPVVSTNVITSGIQVDDCTTFDKRCPEPDRLISEEPSAGTRIYITGKRLPQDAAGRSPKMIAQQATEAGYRRAVNGLGGVGRPTFHPGKLFDPRTVGRSGRIDHSRPAEYARA</sequence>
<keyword evidence="3" id="KW-1185">Reference proteome</keyword>